<evidence type="ECO:0000256" key="9">
    <source>
        <dbReference type="ARBA" id="ARBA00022909"/>
    </source>
</evidence>
<evidence type="ECO:0000256" key="12">
    <source>
        <dbReference type="ARBA" id="ARBA00033413"/>
    </source>
</evidence>
<dbReference type="PROSITE" id="PS00794">
    <property type="entry name" value="HPPK"/>
    <property type="match status" value="1"/>
</dbReference>
<comment type="pathway">
    <text evidence="1">Cofactor biosynthesis; tetrahydrofolate biosynthesis; 2-amino-4-hydroxy-6-hydroxymethyl-7,8-dihydropteridine diphosphate from 7,8-dihydroneopterin triphosphate: step 4/4.</text>
</comment>
<evidence type="ECO:0000259" key="13">
    <source>
        <dbReference type="PROSITE" id="PS00794"/>
    </source>
</evidence>
<comment type="caution">
    <text evidence="14">The sequence shown here is derived from an EMBL/GenBank/DDBJ whole genome shotgun (WGS) entry which is preliminary data.</text>
</comment>
<keyword evidence="7 14" id="KW-0418">Kinase</keyword>
<dbReference type="Gene3D" id="3.30.70.560">
    <property type="entry name" value="7,8-Dihydro-6-hydroxymethylpterin-pyrophosphokinase HPPK"/>
    <property type="match status" value="1"/>
</dbReference>
<dbReference type="GO" id="GO:0016301">
    <property type="term" value="F:kinase activity"/>
    <property type="evidence" value="ECO:0007669"/>
    <property type="project" value="UniProtKB-KW"/>
</dbReference>
<feature type="domain" description="7,8-dihydro-6-hydroxymethylpterin-pyrophosphokinase" evidence="13">
    <location>
        <begin position="100"/>
        <end position="111"/>
    </location>
</feature>
<dbReference type="EMBL" id="WQMS01000013">
    <property type="protein sequence ID" value="MVO78492.1"/>
    <property type="molecule type" value="Genomic_DNA"/>
</dbReference>
<evidence type="ECO:0000256" key="2">
    <source>
        <dbReference type="ARBA" id="ARBA00005810"/>
    </source>
</evidence>
<name>A0A6I4J1H1_9SPHN</name>
<proteinExistence type="inferred from homology"/>
<keyword evidence="9" id="KW-0289">Folate biosynthesis</keyword>
<evidence type="ECO:0000256" key="1">
    <source>
        <dbReference type="ARBA" id="ARBA00005051"/>
    </source>
</evidence>
<dbReference type="EC" id="2.7.6.3" evidence="3"/>
<dbReference type="GO" id="GO:0005524">
    <property type="term" value="F:ATP binding"/>
    <property type="evidence" value="ECO:0007669"/>
    <property type="project" value="UniProtKB-KW"/>
</dbReference>
<dbReference type="InterPro" id="IPR035907">
    <property type="entry name" value="Hppk_sf"/>
</dbReference>
<comment type="function">
    <text evidence="10">Catalyzes the transfer of pyrophosphate from adenosine triphosphate (ATP) to 6-hydroxymethyl-7,8-dihydropterin, an enzymatic step in folate biosynthesis pathway.</text>
</comment>
<dbReference type="GO" id="GO:0046654">
    <property type="term" value="P:tetrahydrofolate biosynthetic process"/>
    <property type="evidence" value="ECO:0007669"/>
    <property type="project" value="UniProtKB-UniPathway"/>
</dbReference>
<dbReference type="UniPathway" id="UPA00077">
    <property type="reaction ID" value="UER00155"/>
</dbReference>
<gene>
    <name evidence="14" type="primary">folK</name>
    <name evidence="14" type="ORF">GON01_11175</name>
</gene>
<dbReference type="SUPFAM" id="SSF55083">
    <property type="entry name" value="6-hydroxymethyl-7,8-dihydropterin pyrophosphokinase, HPPK"/>
    <property type="match status" value="1"/>
</dbReference>
<dbReference type="GO" id="GO:0003848">
    <property type="term" value="F:2-amino-4-hydroxy-6-hydroxymethyldihydropteridine diphosphokinase activity"/>
    <property type="evidence" value="ECO:0007669"/>
    <property type="project" value="UniProtKB-EC"/>
</dbReference>
<dbReference type="NCBIfam" id="TIGR01498">
    <property type="entry name" value="folK"/>
    <property type="match status" value="1"/>
</dbReference>
<protein>
    <recommendedName>
        <fullName evidence="4">2-amino-4-hydroxy-6-hydroxymethyldihydropteridine pyrophosphokinase</fullName>
        <ecNumber evidence="3">2.7.6.3</ecNumber>
    </recommendedName>
    <alternativeName>
        <fullName evidence="11">6-hydroxymethyl-7,8-dihydropterin pyrophosphokinase</fullName>
    </alternativeName>
    <alternativeName>
        <fullName evidence="12">7,8-dihydro-6-hydroxymethylpterin-pyrophosphokinase</fullName>
    </alternativeName>
</protein>
<dbReference type="GO" id="GO:0046656">
    <property type="term" value="P:folic acid biosynthetic process"/>
    <property type="evidence" value="ECO:0007669"/>
    <property type="project" value="UniProtKB-KW"/>
</dbReference>
<sequence length="170" mass="18907">MPRDRRVRVPVSSYAIAIGSNRPHHRHGDPAGVVRAAMHALAELGTVQARSRILRTAPLGPAGRSFANAVAILETDLPPPAVLASLKQLERQFGRRRGRRWGARVLDLDIILWSGGVWAENGLTIPHPEFRKRRFVLAPLEQIAPGARDPLTGRTVRQLRHAVDRRFPRA</sequence>
<evidence type="ECO:0000256" key="10">
    <source>
        <dbReference type="ARBA" id="ARBA00029409"/>
    </source>
</evidence>
<dbReference type="Pfam" id="PF01288">
    <property type="entry name" value="HPPK"/>
    <property type="match status" value="1"/>
</dbReference>
<accession>A0A6I4J1H1</accession>
<keyword evidence="5 14" id="KW-0808">Transferase</keyword>
<evidence type="ECO:0000256" key="4">
    <source>
        <dbReference type="ARBA" id="ARBA00016218"/>
    </source>
</evidence>
<dbReference type="PANTHER" id="PTHR43071:SF1">
    <property type="entry name" value="2-AMINO-4-HYDROXY-6-HYDROXYMETHYLDIHYDROPTERIDINE PYROPHOSPHOKINASE"/>
    <property type="match status" value="1"/>
</dbReference>
<evidence type="ECO:0000256" key="3">
    <source>
        <dbReference type="ARBA" id="ARBA00013253"/>
    </source>
</evidence>
<dbReference type="PANTHER" id="PTHR43071">
    <property type="entry name" value="2-AMINO-4-HYDROXY-6-HYDROXYMETHYLDIHYDROPTERIDINE PYROPHOSPHOKINASE"/>
    <property type="match status" value="1"/>
</dbReference>
<evidence type="ECO:0000313" key="15">
    <source>
        <dbReference type="Proteomes" id="UP000441389"/>
    </source>
</evidence>
<dbReference type="Proteomes" id="UP000441389">
    <property type="component" value="Unassembled WGS sequence"/>
</dbReference>
<evidence type="ECO:0000313" key="14">
    <source>
        <dbReference type="EMBL" id="MVO78492.1"/>
    </source>
</evidence>
<keyword evidence="8" id="KW-0067">ATP-binding</keyword>
<evidence type="ECO:0000256" key="7">
    <source>
        <dbReference type="ARBA" id="ARBA00022777"/>
    </source>
</evidence>
<evidence type="ECO:0000256" key="5">
    <source>
        <dbReference type="ARBA" id="ARBA00022679"/>
    </source>
</evidence>
<dbReference type="InterPro" id="IPR000550">
    <property type="entry name" value="Hppk"/>
</dbReference>
<reference evidence="14 15" key="1">
    <citation type="submission" date="2019-12" db="EMBL/GenBank/DDBJ databases">
        <authorList>
            <person name="Huq M.A."/>
        </authorList>
    </citation>
    <scope>NUCLEOTIDE SEQUENCE [LARGE SCALE GENOMIC DNA]</scope>
    <source>
        <strain evidence="14 15">MAH-20</strain>
    </source>
</reference>
<evidence type="ECO:0000256" key="8">
    <source>
        <dbReference type="ARBA" id="ARBA00022840"/>
    </source>
</evidence>
<dbReference type="AlphaFoldDB" id="A0A6I4J1H1"/>
<organism evidence="14 15">
    <name type="scientific">Sphingomonas horti</name>
    <dbReference type="NCBI Taxonomy" id="2682842"/>
    <lineage>
        <taxon>Bacteria</taxon>
        <taxon>Pseudomonadati</taxon>
        <taxon>Pseudomonadota</taxon>
        <taxon>Alphaproteobacteria</taxon>
        <taxon>Sphingomonadales</taxon>
        <taxon>Sphingomonadaceae</taxon>
        <taxon>Sphingomonas</taxon>
    </lineage>
</organism>
<comment type="similarity">
    <text evidence="2">Belongs to the HPPK family.</text>
</comment>
<evidence type="ECO:0000256" key="6">
    <source>
        <dbReference type="ARBA" id="ARBA00022741"/>
    </source>
</evidence>
<dbReference type="CDD" id="cd00483">
    <property type="entry name" value="HPPK"/>
    <property type="match status" value="1"/>
</dbReference>
<evidence type="ECO:0000256" key="11">
    <source>
        <dbReference type="ARBA" id="ARBA00029766"/>
    </source>
</evidence>
<keyword evidence="6" id="KW-0547">Nucleotide-binding</keyword>
<keyword evidence="15" id="KW-1185">Reference proteome</keyword>